<gene>
    <name evidence="2" type="ORF">CGLAU_11430</name>
</gene>
<proteinExistence type="predicted"/>
<accession>A0A1Q2HZE5</accession>
<evidence type="ECO:0000313" key="2">
    <source>
        <dbReference type="EMBL" id="AQQ16217.1"/>
    </source>
</evidence>
<organism evidence="2 3">
    <name type="scientific">Corynebacterium glaucum</name>
    <dbReference type="NCBI Taxonomy" id="187491"/>
    <lineage>
        <taxon>Bacteria</taxon>
        <taxon>Bacillati</taxon>
        <taxon>Actinomycetota</taxon>
        <taxon>Actinomycetes</taxon>
        <taxon>Mycobacteriales</taxon>
        <taxon>Corynebacteriaceae</taxon>
        <taxon>Corynebacterium</taxon>
    </lineage>
</organism>
<feature type="transmembrane region" description="Helical" evidence="1">
    <location>
        <begin position="12"/>
        <end position="33"/>
    </location>
</feature>
<dbReference type="Proteomes" id="UP000217209">
    <property type="component" value="Chromosome"/>
</dbReference>
<name>A0A1Q2HZE5_9CORY</name>
<keyword evidence="1" id="KW-0812">Transmembrane</keyword>
<evidence type="ECO:0000256" key="1">
    <source>
        <dbReference type="SAM" id="Phobius"/>
    </source>
</evidence>
<dbReference type="EMBL" id="CP019688">
    <property type="protein sequence ID" value="AQQ16217.1"/>
    <property type="molecule type" value="Genomic_DNA"/>
</dbReference>
<keyword evidence="1" id="KW-1133">Transmembrane helix</keyword>
<protein>
    <submittedName>
        <fullName evidence="2">Uncharacterized protein</fullName>
    </submittedName>
</protein>
<reference evidence="2 3" key="1">
    <citation type="submission" date="2016-12" db="EMBL/GenBank/DDBJ databases">
        <authorList>
            <person name="Song W.-J."/>
            <person name="Kurnit D.M."/>
        </authorList>
    </citation>
    <scope>NUCLEOTIDE SEQUENCE [LARGE SCALE GENOMIC DNA]</scope>
    <source>
        <strain evidence="2 3">DSM 30827</strain>
    </source>
</reference>
<dbReference type="KEGG" id="cgv:CGLAU_11430"/>
<keyword evidence="1" id="KW-0472">Membrane</keyword>
<sequence>MISSMLDISGDLLSMTVWFINGLLSGNPLYAWGSSF</sequence>
<evidence type="ECO:0000313" key="3">
    <source>
        <dbReference type="Proteomes" id="UP000217209"/>
    </source>
</evidence>
<dbReference type="AlphaFoldDB" id="A0A1Q2HZE5"/>
<keyword evidence="3" id="KW-1185">Reference proteome</keyword>